<proteinExistence type="predicted"/>
<evidence type="ECO:0000256" key="1">
    <source>
        <dbReference type="ARBA" id="ARBA00023015"/>
    </source>
</evidence>
<keyword evidence="3" id="KW-0804">Transcription</keyword>
<dbReference type="CDD" id="cd01392">
    <property type="entry name" value="HTH_LacI"/>
    <property type="match status" value="1"/>
</dbReference>
<dbReference type="InterPro" id="IPR000843">
    <property type="entry name" value="HTH_LacI"/>
</dbReference>
<dbReference type="eggNOG" id="COG1609">
    <property type="taxonomic scope" value="Bacteria"/>
</dbReference>
<gene>
    <name evidence="5" type="ordered locus">Cfla_3009</name>
</gene>
<dbReference type="SMART" id="SM00354">
    <property type="entry name" value="HTH_LACI"/>
    <property type="match status" value="1"/>
</dbReference>
<dbReference type="Gene3D" id="3.40.50.2300">
    <property type="match status" value="2"/>
</dbReference>
<keyword evidence="2" id="KW-0238">DNA-binding</keyword>
<sequence>MTARVTLSDVAREAGVSLATASRAINGSANRTVRPELRARVLTAAARLRYTPDATAQAMARGRTTSVGLVVHDVTDPSCAALVAGVVGVADASDLQVTLACAQHEAAREIELVRVLQRQRARAVVVAGPRHDDDVADDLLRQALADYVAAGGAAVVVGTAGLGVDAVVVDDVGGADALAHALHALGYRQPAVLGGPRTHLASQTRRDAFSRAFGALGCPVDPAHVVLGDLTHEGGATAMRELLARRRPVDVVLAVDDVLALGALAAARALGVRVPQDVALTGFDDVLTLRDVVPQLTTVRVPHGDVGRCAALLALDERPRTGARVLTVDTEVLLRASTPDRSGRAVA</sequence>
<dbReference type="OrthoDB" id="3226810at2"/>
<dbReference type="SUPFAM" id="SSF53822">
    <property type="entry name" value="Periplasmic binding protein-like I"/>
    <property type="match status" value="1"/>
</dbReference>
<evidence type="ECO:0000256" key="2">
    <source>
        <dbReference type="ARBA" id="ARBA00023125"/>
    </source>
</evidence>
<evidence type="ECO:0000259" key="4">
    <source>
        <dbReference type="PROSITE" id="PS50932"/>
    </source>
</evidence>
<dbReference type="GO" id="GO:0003700">
    <property type="term" value="F:DNA-binding transcription factor activity"/>
    <property type="evidence" value="ECO:0007669"/>
    <property type="project" value="TreeGrafter"/>
</dbReference>
<dbReference type="EMBL" id="CP001964">
    <property type="protein sequence ID" value="ADG75892.1"/>
    <property type="molecule type" value="Genomic_DNA"/>
</dbReference>
<dbReference type="Proteomes" id="UP000000849">
    <property type="component" value="Chromosome"/>
</dbReference>
<dbReference type="PROSITE" id="PS00356">
    <property type="entry name" value="HTH_LACI_1"/>
    <property type="match status" value="1"/>
</dbReference>
<dbReference type="PRINTS" id="PR00036">
    <property type="entry name" value="HTHLACI"/>
</dbReference>
<evidence type="ECO:0000313" key="6">
    <source>
        <dbReference type="Proteomes" id="UP000000849"/>
    </source>
</evidence>
<dbReference type="RefSeq" id="WP_013118223.1">
    <property type="nucleotide sequence ID" value="NC_014151.1"/>
</dbReference>
<dbReference type="STRING" id="446466.Cfla_3009"/>
<dbReference type="InterPro" id="IPR010982">
    <property type="entry name" value="Lambda_DNA-bd_dom_sf"/>
</dbReference>
<dbReference type="Pfam" id="PF13377">
    <property type="entry name" value="Peripla_BP_3"/>
    <property type="match status" value="1"/>
</dbReference>
<name>D5UL10_CELFN</name>
<evidence type="ECO:0000256" key="3">
    <source>
        <dbReference type="ARBA" id="ARBA00023163"/>
    </source>
</evidence>
<dbReference type="PROSITE" id="PS50932">
    <property type="entry name" value="HTH_LACI_2"/>
    <property type="match status" value="1"/>
</dbReference>
<dbReference type="PANTHER" id="PTHR30146:SF109">
    <property type="entry name" value="HTH-TYPE TRANSCRIPTIONAL REGULATOR GALS"/>
    <property type="match status" value="1"/>
</dbReference>
<dbReference type="InterPro" id="IPR028082">
    <property type="entry name" value="Peripla_BP_I"/>
</dbReference>
<accession>D5UL10</accession>
<dbReference type="PANTHER" id="PTHR30146">
    <property type="entry name" value="LACI-RELATED TRANSCRIPTIONAL REPRESSOR"/>
    <property type="match status" value="1"/>
</dbReference>
<dbReference type="CDD" id="cd06267">
    <property type="entry name" value="PBP1_LacI_sugar_binding-like"/>
    <property type="match status" value="1"/>
</dbReference>
<dbReference type="GO" id="GO:0000976">
    <property type="term" value="F:transcription cis-regulatory region binding"/>
    <property type="evidence" value="ECO:0007669"/>
    <property type="project" value="TreeGrafter"/>
</dbReference>
<dbReference type="Gene3D" id="1.10.260.40">
    <property type="entry name" value="lambda repressor-like DNA-binding domains"/>
    <property type="match status" value="1"/>
</dbReference>
<keyword evidence="1" id="KW-0805">Transcription regulation</keyword>
<dbReference type="Pfam" id="PF00356">
    <property type="entry name" value="LacI"/>
    <property type="match status" value="1"/>
</dbReference>
<evidence type="ECO:0000313" key="5">
    <source>
        <dbReference type="EMBL" id="ADG75892.1"/>
    </source>
</evidence>
<keyword evidence="6" id="KW-1185">Reference proteome</keyword>
<dbReference type="InterPro" id="IPR046335">
    <property type="entry name" value="LacI/GalR-like_sensor"/>
</dbReference>
<reference evidence="5 6" key="1">
    <citation type="journal article" date="2010" name="Stand. Genomic Sci.">
        <title>Complete genome sequence of Cellulomonas flavigena type strain (134).</title>
        <authorList>
            <person name="Abt B."/>
            <person name="Foster B."/>
            <person name="Lapidus A."/>
            <person name="Clum A."/>
            <person name="Sun H."/>
            <person name="Pukall R."/>
            <person name="Lucas S."/>
            <person name="Glavina Del Rio T."/>
            <person name="Nolan M."/>
            <person name="Tice H."/>
            <person name="Cheng J.F."/>
            <person name="Pitluck S."/>
            <person name="Liolios K."/>
            <person name="Ivanova N."/>
            <person name="Mavromatis K."/>
            <person name="Ovchinnikova G."/>
            <person name="Pati A."/>
            <person name="Goodwin L."/>
            <person name="Chen A."/>
            <person name="Palaniappan K."/>
            <person name="Land M."/>
            <person name="Hauser L."/>
            <person name="Chang Y.J."/>
            <person name="Jeffries C.D."/>
            <person name="Rohde M."/>
            <person name="Goker M."/>
            <person name="Woyke T."/>
            <person name="Bristow J."/>
            <person name="Eisen J.A."/>
            <person name="Markowitz V."/>
            <person name="Hugenholtz P."/>
            <person name="Kyrpides N.C."/>
            <person name="Klenk H.P."/>
        </authorList>
    </citation>
    <scope>NUCLEOTIDE SEQUENCE [LARGE SCALE GENOMIC DNA]</scope>
    <source>
        <strain evidence="6">ATCC 482 / DSM 20109 / BCRC 11376 / JCM 18109 / NBRC 3775 / NCIMB 8073 / NRS 134</strain>
    </source>
</reference>
<organism evidence="5 6">
    <name type="scientific">Cellulomonas flavigena (strain ATCC 482 / DSM 20109 / BCRC 11376 / JCM 18109 / NBRC 3775 / NCIMB 8073 / NRS 134)</name>
    <dbReference type="NCBI Taxonomy" id="446466"/>
    <lineage>
        <taxon>Bacteria</taxon>
        <taxon>Bacillati</taxon>
        <taxon>Actinomycetota</taxon>
        <taxon>Actinomycetes</taxon>
        <taxon>Micrococcales</taxon>
        <taxon>Cellulomonadaceae</taxon>
        <taxon>Cellulomonas</taxon>
    </lineage>
</organism>
<dbReference type="AlphaFoldDB" id="D5UL10"/>
<dbReference type="KEGG" id="cfl:Cfla_3009"/>
<protein>
    <submittedName>
        <fullName evidence="5">Transcriptional regulator, LacI family</fullName>
    </submittedName>
</protein>
<dbReference type="SUPFAM" id="SSF47413">
    <property type="entry name" value="lambda repressor-like DNA-binding domains"/>
    <property type="match status" value="1"/>
</dbReference>
<dbReference type="HOGENOM" id="CLU_037628_6_4_11"/>
<feature type="domain" description="HTH lacI-type" evidence="4">
    <location>
        <begin position="5"/>
        <end position="61"/>
    </location>
</feature>